<gene>
    <name evidence="3" type="ORF">TWF718_011057</name>
</gene>
<evidence type="ECO:0000256" key="1">
    <source>
        <dbReference type="SAM" id="MobiDB-lite"/>
    </source>
</evidence>
<organism evidence="3 4">
    <name type="scientific">Orbilia javanica</name>
    <dbReference type="NCBI Taxonomy" id="47235"/>
    <lineage>
        <taxon>Eukaryota</taxon>
        <taxon>Fungi</taxon>
        <taxon>Dikarya</taxon>
        <taxon>Ascomycota</taxon>
        <taxon>Pezizomycotina</taxon>
        <taxon>Orbiliomycetes</taxon>
        <taxon>Orbiliales</taxon>
        <taxon>Orbiliaceae</taxon>
        <taxon>Orbilia</taxon>
    </lineage>
</organism>
<dbReference type="EMBL" id="JAVHNR010000009">
    <property type="protein sequence ID" value="KAK6333236.1"/>
    <property type="molecule type" value="Genomic_DNA"/>
</dbReference>
<keyword evidence="4" id="KW-1185">Reference proteome</keyword>
<feature type="region of interest" description="Disordered" evidence="1">
    <location>
        <begin position="90"/>
        <end position="187"/>
    </location>
</feature>
<evidence type="ECO:0000256" key="2">
    <source>
        <dbReference type="SAM" id="SignalP"/>
    </source>
</evidence>
<feature type="region of interest" description="Disordered" evidence="1">
    <location>
        <begin position="398"/>
        <end position="477"/>
    </location>
</feature>
<feature type="compositionally biased region" description="Basic residues" evidence="1">
    <location>
        <begin position="468"/>
        <end position="477"/>
    </location>
</feature>
<protein>
    <submittedName>
        <fullName evidence="3">Uncharacterized protein</fullName>
    </submittedName>
</protein>
<name>A0AAN8NNB3_9PEZI</name>
<feature type="chain" id="PRO_5042928947" evidence="2">
    <location>
        <begin position="23"/>
        <end position="477"/>
    </location>
</feature>
<sequence>MPGGSRLLVVAVSSLLVGSAFAGVIYPRDSKTGEHGVILPQYRGSPSDTLNSLPEGKRFRRYKRQEIPLDEGTLIAPAGLSMEDVMEEGAADGELETTEEVVETTETTTITEEPPSDDTSADDNAGPPVDDTPPSESPQMTMGDSQLPDGGYSPSPPADIPLDEFAADAPPLVPDGTGDPKDDVANTQKLIAESRKELENDDPEMSQQELDDMATAVELISADLSKRDDPATVNVEERVKSEMDDWDNLSEAEKREAHEKALYSGVTQELEMTAVVGNLLGIAEKVVNGDVKTNATEGLAGIQSEDVPNNSTDVEGPIDIDGPSSRLRKRSLQKRFLIPALLGLMGVSAKFEATAKIDLPILGSYAVGLTTGIAKATNAEPPKPQEKIVFVEREVQRQEPQQNFNQPQQSFQQQSFRQESFRQSQQPSDPVTQYDSRQPKSTTPGWDNTYQQNQGFRQNGGFTQTRQSWKKSRRLRK</sequence>
<reference evidence="3 4" key="1">
    <citation type="submission" date="2019-10" db="EMBL/GenBank/DDBJ databases">
        <authorList>
            <person name="Palmer J.M."/>
        </authorList>
    </citation>
    <scope>NUCLEOTIDE SEQUENCE [LARGE SCALE GENOMIC DNA]</scope>
    <source>
        <strain evidence="3 4">TWF718</strain>
    </source>
</reference>
<comment type="caution">
    <text evidence="3">The sequence shown here is derived from an EMBL/GenBank/DDBJ whole genome shotgun (WGS) entry which is preliminary data.</text>
</comment>
<dbReference type="AlphaFoldDB" id="A0AAN8NNB3"/>
<feature type="region of interest" description="Disordered" evidence="1">
    <location>
        <begin position="302"/>
        <end position="325"/>
    </location>
</feature>
<keyword evidence="2" id="KW-0732">Signal</keyword>
<evidence type="ECO:0000313" key="3">
    <source>
        <dbReference type="EMBL" id="KAK6333236.1"/>
    </source>
</evidence>
<accession>A0AAN8NNB3</accession>
<feature type="signal peptide" evidence="2">
    <location>
        <begin position="1"/>
        <end position="22"/>
    </location>
</feature>
<proteinExistence type="predicted"/>
<feature type="compositionally biased region" description="Low complexity" evidence="1">
    <location>
        <begin position="104"/>
        <end position="113"/>
    </location>
</feature>
<feature type="compositionally biased region" description="Low complexity" evidence="1">
    <location>
        <begin position="398"/>
        <end position="428"/>
    </location>
</feature>
<feature type="compositionally biased region" description="Low complexity" evidence="1">
    <location>
        <begin position="451"/>
        <end position="465"/>
    </location>
</feature>
<feature type="compositionally biased region" description="Acidic residues" evidence="1">
    <location>
        <begin position="90"/>
        <end position="103"/>
    </location>
</feature>
<dbReference type="Proteomes" id="UP001313282">
    <property type="component" value="Unassembled WGS sequence"/>
</dbReference>
<evidence type="ECO:0000313" key="4">
    <source>
        <dbReference type="Proteomes" id="UP001313282"/>
    </source>
</evidence>
<feature type="compositionally biased region" description="Polar residues" evidence="1">
    <location>
        <begin position="429"/>
        <end position="450"/>
    </location>
</feature>